<accession>A0A090R3F9</accession>
<comment type="caution">
    <text evidence="1">The sequence shown here is derived from an EMBL/GenBank/DDBJ whole genome shotgun (WGS) entry which is preliminary data.</text>
</comment>
<sequence length="280" mass="30828">MKAKLLLSVLSVAIVSGCNNDKSNNNEPALQINDHISIYSGPKSNFDKAYMLANAFSSNDYLSILVMGVDPEKKFDYVSGNGVEVKVIPSINTDFSKLSEIIINNANSDKKIKLYLSSMDVERNKTLSDDAFSLVDEIYVVLEGTASFDSHGPLLDSAVNFYKKAKSHGVNSVKYVVWDSINKEALVKETNIGSLSNDGIEFHYVSFNEMKERIDTLNNDGGLISAAIYAGSINKSVVGNQIFKTSKNYDPVKDTVVLFGSYTKNEPDVSYVNQVEILKN</sequence>
<dbReference type="EMBL" id="BBMN01000030">
    <property type="protein sequence ID" value="GAL08664.1"/>
    <property type="molecule type" value="Genomic_DNA"/>
</dbReference>
<protein>
    <recommendedName>
        <fullName evidence="3">Lipoprotein</fullName>
    </recommendedName>
</protein>
<gene>
    <name evidence="1" type="ORF">JCM19237_3158</name>
</gene>
<proteinExistence type="predicted"/>
<reference evidence="1 2" key="1">
    <citation type="journal article" date="2014" name="Genome Announc.">
        <title>Draft Genome Sequences of Two Vibrionaceae Species, Vibrio ponticus C121 and Photobacterium aphoticum C119, Isolated as Coral Reef Microbiota.</title>
        <authorList>
            <person name="Al-saari N."/>
            <person name="Meirelles P.M."/>
            <person name="Mino S."/>
            <person name="Suda W."/>
            <person name="Oshima K."/>
            <person name="Hattori M."/>
            <person name="Ohkuma M."/>
            <person name="Thompson F.L."/>
            <person name="Gomez-Gil B."/>
            <person name="Sawabe T."/>
            <person name="Sawabe T."/>
        </authorList>
    </citation>
    <scope>NUCLEOTIDE SEQUENCE [LARGE SCALE GENOMIC DNA]</scope>
    <source>
        <strain evidence="1 2">JCM 19237</strain>
    </source>
</reference>
<dbReference type="Proteomes" id="UP000029227">
    <property type="component" value="Unassembled WGS sequence"/>
</dbReference>
<organism evidence="1 2">
    <name type="scientific">Photobacterium aphoticum</name>
    <dbReference type="NCBI Taxonomy" id="754436"/>
    <lineage>
        <taxon>Bacteria</taxon>
        <taxon>Pseudomonadati</taxon>
        <taxon>Pseudomonadota</taxon>
        <taxon>Gammaproteobacteria</taxon>
        <taxon>Vibrionales</taxon>
        <taxon>Vibrionaceae</taxon>
        <taxon>Photobacterium</taxon>
    </lineage>
</organism>
<name>A0A090R3F9_9GAMM</name>
<evidence type="ECO:0000313" key="1">
    <source>
        <dbReference type="EMBL" id="GAL08664.1"/>
    </source>
</evidence>
<dbReference type="AlphaFoldDB" id="A0A090R3F9"/>
<dbReference type="PROSITE" id="PS51257">
    <property type="entry name" value="PROKAR_LIPOPROTEIN"/>
    <property type="match status" value="1"/>
</dbReference>
<evidence type="ECO:0008006" key="3">
    <source>
        <dbReference type="Google" id="ProtNLM"/>
    </source>
</evidence>
<evidence type="ECO:0000313" key="2">
    <source>
        <dbReference type="Proteomes" id="UP000029227"/>
    </source>
</evidence>